<dbReference type="EMBL" id="JBIMZQ010000030">
    <property type="protein sequence ID" value="KAL3662734.1"/>
    <property type="molecule type" value="Genomic_DNA"/>
</dbReference>
<organism evidence="1 2">
    <name type="scientific">Phytophthora oleae</name>
    <dbReference type="NCBI Taxonomy" id="2107226"/>
    <lineage>
        <taxon>Eukaryota</taxon>
        <taxon>Sar</taxon>
        <taxon>Stramenopiles</taxon>
        <taxon>Oomycota</taxon>
        <taxon>Peronosporomycetes</taxon>
        <taxon>Peronosporales</taxon>
        <taxon>Peronosporaceae</taxon>
        <taxon>Phytophthora</taxon>
    </lineage>
</organism>
<comment type="caution">
    <text evidence="1">The sequence shown here is derived from an EMBL/GenBank/DDBJ whole genome shotgun (WGS) entry which is preliminary data.</text>
</comment>
<proteinExistence type="predicted"/>
<sequence>MIKRRRQWRQLEREKAVKNVFEAQMHVRMRRQSLKQAETRKASNVEADCATLDLGSARSSVCSQVEEQQTLGKANETRSTRWVPYLIEEELSSPSSSEGGGKVAPAIGMCSDRPDNDLVLKVRQPLTQDAQFRLEKLGGLDVSFAVPAFAYRVFLAGEHQHSGDATEGSTGVYRLPRLLHNCRVNIPPRPDHCYV</sequence>
<gene>
    <name evidence="1" type="ORF">V7S43_012137</name>
</gene>
<dbReference type="AlphaFoldDB" id="A0ABD3FCI6"/>
<evidence type="ECO:0000313" key="2">
    <source>
        <dbReference type="Proteomes" id="UP001632037"/>
    </source>
</evidence>
<evidence type="ECO:0000313" key="1">
    <source>
        <dbReference type="EMBL" id="KAL3662734.1"/>
    </source>
</evidence>
<protein>
    <submittedName>
        <fullName evidence="1">Uncharacterized protein</fullName>
    </submittedName>
</protein>
<keyword evidence="2" id="KW-1185">Reference proteome</keyword>
<name>A0ABD3FCI6_9STRA</name>
<accession>A0ABD3FCI6</accession>
<dbReference type="Proteomes" id="UP001632037">
    <property type="component" value="Unassembled WGS sequence"/>
</dbReference>
<reference evidence="1 2" key="1">
    <citation type="submission" date="2024-09" db="EMBL/GenBank/DDBJ databases">
        <title>Genome sequencing and assembly of Phytophthora oleae, isolate VK10A, causative agent of rot of olive drupes.</title>
        <authorList>
            <person name="Conti Taguali S."/>
            <person name="Riolo M."/>
            <person name="La Spada F."/>
            <person name="Cacciola S.O."/>
            <person name="Dionisio G."/>
        </authorList>
    </citation>
    <scope>NUCLEOTIDE SEQUENCE [LARGE SCALE GENOMIC DNA]</scope>
    <source>
        <strain evidence="1 2">VK10A</strain>
    </source>
</reference>